<dbReference type="EMBL" id="HBGR01013379">
    <property type="protein sequence ID" value="CAD9396561.1"/>
    <property type="molecule type" value="Transcribed_RNA"/>
</dbReference>
<evidence type="ECO:0000313" key="10">
    <source>
        <dbReference type="EMBL" id="CAD9396561.1"/>
    </source>
</evidence>
<feature type="repeat" description="Solcar" evidence="8">
    <location>
        <begin position="15"/>
        <end position="85"/>
    </location>
</feature>
<evidence type="ECO:0000256" key="2">
    <source>
        <dbReference type="ARBA" id="ARBA00006375"/>
    </source>
</evidence>
<evidence type="ECO:0000256" key="3">
    <source>
        <dbReference type="ARBA" id="ARBA00022448"/>
    </source>
</evidence>
<feature type="repeat" description="Solcar" evidence="8">
    <location>
        <begin position="189"/>
        <end position="272"/>
    </location>
</feature>
<reference evidence="10" key="1">
    <citation type="submission" date="2021-01" db="EMBL/GenBank/DDBJ databases">
        <authorList>
            <person name="Corre E."/>
            <person name="Pelletier E."/>
            <person name="Niang G."/>
            <person name="Scheremetjew M."/>
            <person name="Finn R."/>
            <person name="Kale V."/>
            <person name="Holt S."/>
            <person name="Cochrane G."/>
            <person name="Meng A."/>
            <person name="Brown T."/>
            <person name="Cohen L."/>
        </authorList>
    </citation>
    <scope>NUCLEOTIDE SEQUENCE</scope>
    <source>
        <strain evidence="10">RCC733</strain>
    </source>
</reference>
<gene>
    <name evidence="10" type="ORF">PPRO1471_LOCUS8905</name>
</gene>
<dbReference type="InterPro" id="IPR023395">
    <property type="entry name" value="MCP_dom_sf"/>
</dbReference>
<dbReference type="Gene3D" id="1.50.40.10">
    <property type="entry name" value="Mitochondrial carrier domain"/>
    <property type="match status" value="1"/>
</dbReference>
<accession>A0A7S2BH88</accession>
<evidence type="ECO:0000256" key="5">
    <source>
        <dbReference type="ARBA" id="ARBA00022737"/>
    </source>
</evidence>
<organism evidence="10">
    <name type="scientific">Pycnococcus provasolii</name>
    <dbReference type="NCBI Taxonomy" id="41880"/>
    <lineage>
        <taxon>Eukaryota</taxon>
        <taxon>Viridiplantae</taxon>
        <taxon>Chlorophyta</taxon>
        <taxon>Pseudoscourfieldiophyceae</taxon>
        <taxon>Pseudoscourfieldiales</taxon>
        <taxon>Pycnococcaceae</taxon>
        <taxon>Pycnococcus</taxon>
    </lineage>
</organism>
<dbReference type="GO" id="GO:0016020">
    <property type="term" value="C:membrane"/>
    <property type="evidence" value="ECO:0007669"/>
    <property type="project" value="UniProtKB-SubCell"/>
</dbReference>
<name>A0A7S2BH88_9CHLO</name>
<sequence>MPDADSHPRPSTSGSAFTTHFLAGGIAGCAVEAAFYPLDTVKTCIQASNPTPPLAQLYRGVGANLAGAFPATAVFIVVYEEVRQRLGENEGTKQGWSKMASSATAAVSAGFAASALRVPTEVIKQNLQAGNFASITDAVRGVVRSRGVVGGLFAGYASFMARELPFDTIEFCSYESLRRSWTARTGHEPNAFVTTALGTVAGAFTGYVTTPMDVIKTKLMTETHHKGIIDCATQVVREGGPVALLRGAAPRCVWIALGGGVFFTALEESRVAVSWMLNRSVAPPASLPVTCCDE</sequence>
<evidence type="ECO:0000256" key="8">
    <source>
        <dbReference type="PROSITE-ProRule" id="PRU00282"/>
    </source>
</evidence>
<evidence type="ECO:0000256" key="9">
    <source>
        <dbReference type="RuleBase" id="RU000488"/>
    </source>
</evidence>
<evidence type="ECO:0000256" key="6">
    <source>
        <dbReference type="ARBA" id="ARBA00022989"/>
    </source>
</evidence>
<dbReference type="PANTHER" id="PTHR45667">
    <property type="entry name" value="S-ADENOSYLMETHIONINE MITOCHONDRIAL CARRIER PROTEIN"/>
    <property type="match status" value="1"/>
</dbReference>
<dbReference type="InterPro" id="IPR002067">
    <property type="entry name" value="MCP"/>
</dbReference>
<dbReference type="InterPro" id="IPR018108">
    <property type="entry name" value="MCP_transmembrane"/>
</dbReference>
<evidence type="ECO:0000256" key="1">
    <source>
        <dbReference type="ARBA" id="ARBA00004141"/>
    </source>
</evidence>
<keyword evidence="6" id="KW-1133">Transmembrane helix</keyword>
<feature type="repeat" description="Solcar" evidence="8">
    <location>
        <begin position="97"/>
        <end position="180"/>
    </location>
</feature>
<dbReference type="AlphaFoldDB" id="A0A7S2BH88"/>
<dbReference type="PRINTS" id="PR00926">
    <property type="entry name" value="MITOCARRIER"/>
</dbReference>
<protein>
    <recommendedName>
        <fullName evidence="11">Mitochondrial carrier protein</fullName>
    </recommendedName>
</protein>
<dbReference type="Pfam" id="PF00153">
    <property type="entry name" value="Mito_carr"/>
    <property type="match status" value="3"/>
</dbReference>
<proteinExistence type="inferred from homology"/>
<comment type="subcellular location">
    <subcellularLocation>
        <location evidence="1">Membrane</location>
        <topology evidence="1">Multi-pass membrane protein</topology>
    </subcellularLocation>
</comment>
<evidence type="ECO:0000256" key="7">
    <source>
        <dbReference type="ARBA" id="ARBA00023136"/>
    </source>
</evidence>
<keyword evidence="3 9" id="KW-0813">Transport</keyword>
<evidence type="ECO:0008006" key="11">
    <source>
        <dbReference type="Google" id="ProtNLM"/>
    </source>
</evidence>
<keyword evidence="7 8" id="KW-0472">Membrane</keyword>
<comment type="similarity">
    <text evidence="2 9">Belongs to the mitochondrial carrier (TC 2.A.29) family.</text>
</comment>
<dbReference type="GO" id="GO:0055085">
    <property type="term" value="P:transmembrane transport"/>
    <property type="evidence" value="ECO:0007669"/>
    <property type="project" value="InterPro"/>
</dbReference>
<evidence type="ECO:0000256" key="4">
    <source>
        <dbReference type="ARBA" id="ARBA00022692"/>
    </source>
</evidence>
<dbReference type="SUPFAM" id="SSF103506">
    <property type="entry name" value="Mitochondrial carrier"/>
    <property type="match status" value="1"/>
</dbReference>
<dbReference type="PROSITE" id="PS50920">
    <property type="entry name" value="SOLCAR"/>
    <property type="match status" value="3"/>
</dbReference>
<keyword evidence="4 8" id="KW-0812">Transmembrane</keyword>
<keyword evidence="5" id="KW-0677">Repeat</keyword>